<gene>
    <name evidence="5" type="ORF">FYJ87_01375</name>
</gene>
<dbReference type="Pfam" id="PF00232">
    <property type="entry name" value="Glyco_hydro_1"/>
    <property type="match status" value="1"/>
</dbReference>
<reference evidence="5 6" key="1">
    <citation type="submission" date="2019-08" db="EMBL/GenBank/DDBJ databases">
        <title>Draft genome of C. urealyticum strain VH4248.</title>
        <authorList>
            <person name="Navas J."/>
        </authorList>
    </citation>
    <scope>NUCLEOTIDE SEQUENCE [LARGE SCALE GENOMIC DNA]</scope>
    <source>
        <strain evidence="5 6">VH4248</strain>
    </source>
</reference>
<sequence>MPTSPTTFLPLGKLMIGTATSSLQIEGGDRNNNWYEWAQHPGTIADGTSPLRANDHWNRWREDTELMGSLGLKTYRMGIEWSRIEPAPGQWDAKAFDRYREEIALVKERGMVPLVTLHHFNNPLWFQRLGEWEKPENIAHWLRFVGHVVKGLSDLVTDWVTINEPNVYATSGFLFHEAPPAKKSYRLALKVMRNMAIAHCRAYRLIHGIQPNARVGFAHHMRAFVPAQESNPLHRLASRSSAFLFQDELSHAMLGGKFRRVLGRQPSDISPGTYYDYLGLNYYSRTASAGFEDGTLPGKPVSDLGWEIYPQGLIECAGWMHERYPAPIWVTENGTCDNGGSTSLENFRCRFIYDHLAAISASDLPFERYYHWCFVDNWEWAEGEAQRFGLVHNDYATQTRTPKLSAEFLSRIIAEGGISGEAKQEFVDVQRYRIG</sequence>
<dbReference type="RefSeq" id="WP_148811430.1">
    <property type="nucleotide sequence ID" value="NZ_CP136640.1"/>
</dbReference>
<dbReference type="GO" id="GO:0008422">
    <property type="term" value="F:beta-glucosidase activity"/>
    <property type="evidence" value="ECO:0007669"/>
    <property type="project" value="TreeGrafter"/>
</dbReference>
<dbReference type="GO" id="GO:0005975">
    <property type="term" value="P:carbohydrate metabolic process"/>
    <property type="evidence" value="ECO:0007669"/>
    <property type="project" value="InterPro"/>
</dbReference>
<dbReference type="PANTHER" id="PTHR10353:SF209">
    <property type="entry name" value="GALACTOLIPID GALACTOSYLTRANSFERASE SFR2, CHLOROPLASTIC"/>
    <property type="match status" value="1"/>
</dbReference>
<dbReference type="Gene3D" id="3.20.20.80">
    <property type="entry name" value="Glycosidases"/>
    <property type="match status" value="1"/>
</dbReference>
<proteinExistence type="inferred from homology"/>
<dbReference type="PANTHER" id="PTHR10353">
    <property type="entry name" value="GLYCOSYL HYDROLASE"/>
    <property type="match status" value="1"/>
</dbReference>
<keyword evidence="3" id="KW-0326">Glycosidase</keyword>
<dbReference type="Proteomes" id="UP000324726">
    <property type="component" value="Unassembled WGS sequence"/>
</dbReference>
<dbReference type="PRINTS" id="PR00131">
    <property type="entry name" value="GLHYDRLASE1"/>
</dbReference>
<evidence type="ECO:0000313" key="6">
    <source>
        <dbReference type="Proteomes" id="UP000324726"/>
    </source>
</evidence>
<accession>A0A5D4FT78</accession>
<dbReference type="SUPFAM" id="SSF51445">
    <property type="entry name" value="(Trans)glycosidases"/>
    <property type="match status" value="1"/>
</dbReference>
<comment type="caution">
    <text evidence="5">The sequence shown here is derived from an EMBL/GenBank/DDBJ whole genome shotgun (WGS) entry which is preliminary data.</text>
</comment>
<protein>
    <submittedName>
        <fullName evidence="5">Glycoside hydrolase family 1 protein</fullName>
    </submittedName>
</protein>
<dbReference type="InterPro" id="IPR001360">
    <property type="entry name" value="Glyco_hydro_1"/>
</dbReference>
<comment type="similarity">
    <text evidence="1 4">Belongs to the glycosyl hydrolase 1 family.</text>
</comment>
<evidence type="ECO:0000256" key="3">
    <source>
        <dbReference type="ARBA" id="ARBA00023295"/>
    </source>
</evidence>
<evidence type="ECO:0000256" key="4">
    <source>
        <dbReference type="RuleBase" id="RU003690"/>
    </source>
</evidence>
<evidence type="ECO:0000256" key="1">
    <source>
        <dbReference type="ARBA" id="ARBA00010838"/>
    </source>
</evidence>
<evidence type="ECO:0000313" key="5">
    <source>
        <dbReference type="EMBL" id="TYR19691.1"/>
    </source>
</evidence>
<evidence type="ECO:0000256" key="2">
    <source>
        <dbReference type="ARBA" id="ARBA00022801"/>
    </source>
</evidence>
<keyword evidence="2 5" id="KW-0378">Hydrolase</keyword>
<name>A0A5D4FT78_9CORY</name>
<dbReference type="InterPro" id="IPR017853">
    <property type="entry name" value="GH"/>
</dbReference>
<dbReference type="EMBL" id="VSZI01000001">
    <property type="protein sequence ID" value="TYR19691.1"/>
    <property type="molecule type" value="Genomic_DNA"/>
</dbReference>
<dbReference type="AlphaFoldDB" id="A0A5D4FT78"/>
<organism evidence="5 6">
    <name type="scientific">Corynebacterium urealyticum</name>
    <dbReference type="NCBI Taxonomy" id="43771"/>
    <lineage>
        <taxon>Bacteria</taxon>
        <taxon>Bacillati</taxon>
        <taxon>Actinomycetota</taxon>
        <taxon>Actinomycetes</taxon>
        <taxon>Mycobacteriales</taxon>
        <taxon>Corynebacteriaceae</taxon>
        <taxon>Corynebacterium</taxon>
    </lineage>
</organism>